<feature type="transmembrane region" description="Helical" evidence="1">
    <location>
        <begin position="263"/>
        <end position="282"/>
    </location>
</feature>
<evidence type="ECO:0000313" key="2">
    <source>
        <dbReference type="EMBL" id="KAK4236312.1"/>
    </source>
</evidence>
<gene>
    <name evidence="2" type="ORF">C8A03DRAFT_35788</name>
</gene>
<comment type="caution">
    <text evidence="2">The sequence shown here is derived from an EMBL/GenBank/DDBJ whole genome shotgun (WGS) entry which is preliminary data.</text>
</comment>
<feature type="transmembrane region" description="Helical" evidence="1">
    <location>
        <begin position="186"/>
        <end position="205"/>
    </location>
</feature>
<feature type="transmembrane region" description="Helical" evidence="1">
    <location>
        <begin position="225"/>
        <end position="243"/>
    </location>
</feature>
<sequence>MTTPIYQNPCYPTGIPTRQESWFPSRHDSCRLATADLNQTSGFYVMLHAERFQTVSSLYGPGAFLGWFLVDCSVFVSWMLNSGYAGTDKITNDFFAAGSVPAFAAADALYQIFRGKAAVDDRLSDTGDKERGGKSSLITSWYADDMRAAAALEAPLTVCEDFIAIGLLRMALAVAGNKMHLKRMGALLVVGTLCVAVQMVLFVRFGGIPAEHITMSRLFLFECPLALTVLVGLYTVIWGLVLVDAVITARRRSQRTRHTAMRLLRRVVLGAAVAITICQLYLKYYCRGIYGNVRHIESLPVFASNGKDDNGTGWWDLADGLHNRFVPKSAARFRDLDQVVPCLGGLITLFFSIK</sequence>
<keyword evidence="1" id="KW-1133">Transmembrane helix</keyword>
<dbReference type="AlphaFoldDB" id="A0AAN7H9D7"/>
<reference evidence="2" key="2">
    <citation type="submission" date="2023-05" db="EMBL/GenBank/DDBJ databases">
        <authorList>
            <consortium name="Lawrence Berkeley National Laboratory"/>
            <person name="Steindorff A."/>
            <person name="Hensen N."/>
            <person name="Bonometti L."/>
            <person name="Westerberg I."/>
            <person name="Brannstrom I.O."/>
            <person name="Guillou S."/>
            <person name="Cros-Aarteil S."/>
            <person name="Calhoun S."/>
            <person name="Haridas S."/>
            <person name="Kuo A."/>
            <person name="Mondo S."/>
            <person name="Pangilinan J."/>
            <person name="Riley R."/>
            <person name="Labutti K."/>
            <person name="Andreopoulos B."/>
            <person name="Lipzen A."/>
            <person name="Chen C."/>
            <person name="Yanf M."/>
            <person name="Daum C."/>
            <person name="Ng V."/>
            <person name="Clum A."/>
            <person name="Ohm R."/>
            <person name="Martin F."/>
            <person name="Silar P."/>
            <person name="Natvig D."/>
            <person name="Lalanne C."/>
            <person name="Gautier V."/>
            <person name="Ament-Velasquez S.L."/>
            <person name="Kruys A."/>
            <person name="Hutchinson M.I."/>
            <person name="Powell A.J."/>
            <person name="Barry K."/>
            <person name="Miller A.N."/>
            <person name="Grigoriev I.V."/>
            <person name="Debuchy R."/>
            <person name="Gladieux P."/>
            <person name="Thoren M.H."/>
            <person name="Johannesson H."/>
        </authorList>
    </citation>
    <scope>NUCLEOTIDE SEQUENCE</scope>
    <source>
        <strain evidence="2">CBS 532.94</strain>
    </source>
</reference>
<accession>A0AAN7H9D7</accession>
<keyword evidence="1" id="KW-0812">Transmembrane</keyword>
<evidence type="ECO:0000256" key="1">
    <source>
        <dbReference type="SAM" id="Phobius"/>
    </source>
</evidence>
<organism evidence="2 3">
    <name type="scientific">Achaetomium macrosporum</name>
    <dbReference type="NCBI Taxonomy" id="79813"/>
    <lineage>
        <taxon>Eukaryota</taxon>
        <taxon>Fungi</taxon>
        <taxon>Dikarya</taxon>
        <taxon>Ascomycota</taxon>
        <taxon>Pezizomycotina</taxon>
        <taxon>Sordariomycetes</taxon>
        <taxon>Sordariomycetidae</taxon>
        <taxon>Sordariales</taxon>
        <taxon>Chaetomiaceae</taxon>
        <taxon>Achaetomium</taxon>
    </lineage>
</organism>
<name>A0AAN7H9D7_9PEZI</name>
<keyword evidence="1" id="KW-0472">Membrane</keyword>
<reference evidence="2" key="1">
    <citation type="journal article" date="2023" name="Mol. Phylogenet. Evol.">
        <title>Genome-scale phylogeny and comparative genomics of the fungal order Sordariales.</title>
        <authorList>
            <person name="Hensen N."/>
            <person name="Bonometti L."/>
            <person name="Westerberg I."/>
            <person name="Brannstrom I.O."/>
            <person name="Guillou S."/>
            <person name="Cros-Aarteil S."/>
            <person name="Calhoun S."/>
            <person name="Haridas S."/>
            <person name="Kuo A."/>
            <person name="Mondo S."/>
            <person name="Pangilinan J."/>
            <person name="Riley R."/>
            <person name="LaButti K."/>
            <person name="Andreopoulos B."/>
            <person name="Lipzen A."/>
            <person name="Chen C."/>
            <person name="Yan M."/>
            <person name="Daum C."/>
            <person name="Ng V."/>
            <person name="Clum A."/>
            <person name="Steindorff A."/>
            <person name="Ohm R.A."/>
            <person name="Martin F."/>
            <person name="Silar P."/>
            <person name="Natvig D.O."/>
            <person name="Lalanne C."/>
            <person name="Gautier V."/>
            <person name="Ament-Velasquez S.L."/>
            <person name="Kruys A."/>
            <person name="Hutchinson M.I."/>
            <person name="Powell A.J."/>
            <person name="Barry K."/>
            <person name="Miller A.N."/>
            <person name="Grigoriev I.V."/>
            <person name="Debuchy R."/>
            <person name="Gladieux P."/>
            <person name="Hiltunen Thoren M."/>
            <person name="Johannesson H."/>
        </authorList>
    </citation>
    <scope>NUCLEOTIDE SEQUENCE</scope>
    <source>
        <strain evidence="2">CBS 532.94</strain>
    </source>
</reference>
<evidence type="ECO:0000313" key="3">
    <source>
        <dbReference type="Proteomes" id="UP001303760"/>
    </source>
</evidence>
<proteinExistence type="predicted"/>
<dbReference type="EMBL" id="MU860200">
    <property type="protein sequence ID" value="KAK4236312.1"/>
    <property type="molecule type" value="Genomic_DNA"/>
</dbReference>
<protein>
    <submittedName>
        <fullName evidence="2">Uncharacterized protein</fullName>
    </submittedName>
</protein>
<feature type="transmembrane region" description="Helical" evidence="1">
    <location>
        <begin position="58"/>
        <end position="80"/>
    </location>
</feature>
<keyword evidence="3" id="KW-1185">Reference proteome</keyword>
<dbReference type="Proteomes" id="UP001303760">
    <property type="component" value="Unassembled WGS sequence"/>
</dbReference>